<feature type="region of interest" description="Disordered" evidence="1">
    <location>
        <begin position="361"/>
        <end position="396"/>
    </location>
</feature>
<dbReference type="RefSeq" id="WP_149955232.1">
    <property type="nucleotide sequence ID" value="NZ_BKDJ01000001.1"/>
</dbReference>
<dbReference type="InterPro" id="IPR054028">
    <property type="entry name" value="TarS/TarP_linker"/>
</dbReference>
<dbReference type="CDD" id="cd00761">
    <property type="entry name" value="Glyco_tranf_GTA_type"/>
    <property type="match status" value="1"/>
</dbReference>
<dbReference type="EMBL" id="BKDJ01000001">
    <property type="protein sequence ID" value="GER21708.1"/>
    <property type="molecule type" value="Genomic_DNA"/>
</dbReference>
<dbReference type="Gene3D" id="3.90.550.10">
    <property type="entry name" value="Spore Coat Polysaccharide Biosynthesis Protein SpsA, Chain A"/>
    <property type="match status" value="1"/>
</dbReference>
<name>A0A5A7NPJ9_9MICC</name>
<dbReference type="OrthoDB" id="3171021at2"/>
<dbReference type="PANTHER" id="PTHR22916:SF3">
    <property type="entry name" value="UDP-GLCNAC:BETAGAL BETA-1,3-N-ACETYLGLUCOSAMINYLTRANSFERASE-LIKE PROTEIN 1"/>
    <property type="match status" value="1"/>
</dbReference>
<evidence type="ECO:0000259" key="2">
    <source>
        <dbReference type="Pfam" id="PF00535"/>
    </source>
</evidence>
<gene>
    <name evidence="4" type="ORF">NCCP1664_02050</name>
</gene>
<evidence type="ECO:0000259" key="3">
    <source>
        <dbReference type="Pfam" id="PF22181"/>
    </source>
</evidence>
<feature type="domain" description="Glycosyltransferase 2-like" evidence="2">
    <location>
        <begin position="10"/>
        <end position="134"/>
    </location>
</feature>
<dbReference type="InterPro" id="IPR001173">
    <property type="entry name" value="Glyco_trans_2-like"/>
</dbReference>
<sequence length="665" mass="71994">MGNGTEVLVSVIVATYNSPPELGLLVASLDAQTLPVEQWEAVFVDDGSTDGTHARLEALAATRPYLRVLQIPNSGWPGRPRNVGTDAARGRYVFYCDHDDYLFPEALERMVRFAEGAGLDVLHPKEVVQGWSSPGWHAWRANAAPLAGLDEAAVQCITPHKLYRRAFLADHGIRFPEGRIRLEDYSFNAMAWCATQAVGVLADYPCYRWSIHAGNSHKAGYDFEVYWRSFEESLRPVLALPDTDPRRDVLLLRWYRSRILERLAGGYCAYSDADRERFTARFTQLLEHFPERIDAGLQPPERLRSYLLRRGLYERLLELSRLDAGIRVAPEVRDVHWSGGVLQVAVDATLLEGAGAPLLFTRRTGTSTSTGTGTNTEAGAGTEAAGEGPVGRHAADPDPLAGALFRRLPESIIAGVPEEVLAHYPAAASVEPVIRSRETDVDWVLPGRSRVDASRLGPALAVRAEAVFQLDPEAAAFGTRLDAGVWDIFVRITGLGYGATHRVRTGWDPGRPALVNGRSANPYRTQGGALALDVGSFARTVVGSARPRRQDLVPSPVPGEPLVLRLPAVHVVGQTRLHGSVEAKPVEPVASGAGVGAWAAKASGRRSVLADGAGGAGKTTYPAQLVGEGGSARVEISAPTGVDLTEARMRFEDRWSAVLFKPPGE</sequence>
<dbReference type="InterPro" id="IPR029044">
    <property type="entry name" value="Nucleotide-diphossugar_trans"/>
</dbReference>
<dbReference type="Pfam" id="PF00535">
    <property type="entry name" value="Glycos_transf_2"/>
    <property type="match status" value="1"/>
</dbReference>
<dbReference type="AlphaFoldDB" id="A0A5A7NPJ9"/>
<keyword evidence="5" id="KW-1185">Reference proteome</keyword>
<organism evidence="4 5">
    <name type="scientific">Zafaria cholistanensis</name>
    <dbReference type="NCBI Taxonomy" id="1682741"/>
    <lineage>
        <taxon>Bacteria</taxon>
        <taxon>Bacillati</taxon>
        <taxon>Actinomycetota</taxon>
        <taxon>Actinomycetes</taxon>
        <taxon>Micrococcales</taxon>
        <taxon>Micrococcaceae</taxon>
        <taxon>Zafaria</taxon>
    </lineage>
</organism>
<dbReference type="GO" id="GO:0016758">
    <property type="term" value="F:hexosyltransferase activity"/>
    <property type="evidence" value="ECO:0007669"/>
    <property type="project" value="UniProtKB-ARBA"/>
</dbReference>
<protein>
    <submittedName>
        <fullName evidence="4">Uncharacterized protein</fullName>
    </submittedName>
</protein>
<proteinExistence type="predicted"/>
<dbReference type="Proteomes" id="UP000325307">
    <property type="component" value="Unassembled WGS sequence"/>
</dbReference>
<reference evidence="4 5" key="1">
    <citation type="submission" date="2019-09" db="EMBL/GenBank/DDBJ databases">
        <title>Arthrobacter zafarii sp. nov., a moderately thermotolerant and halotolerant actinobacterium isolated from Cholistan desert soil of Pakistan.</title>
        <authorList>
            <person name="Amin A."/>
            <person name="Ahmed I."/>
            <person name="Khalid N."/>
            <person name="Schumann P."/>
            <person name="Busse H.J."/>
            <person name="Khan I.U."/>
            <person name="Li S."/>
            <person name="Li W.J."/>
        </authorList>
    </citation>
    <scope>NUCLEOTIDE SEQUENCE [LARGE SCALE GENOMIC DNA]</scope>
    <source>
        <strain evidence="4 5">NCCP-1664</strain>
    </source>
</reference>
<evidence type="ECO:0000313" key="4">
    <source>
        <dbReference type="EMBL" id="GER21708.1"/>
    </source>
</evidence>
<evidence type="ECO:0000256" key="1">
    <source>
        <dbReference type="SAM" id="MobiDB-lite"/>
    </source>
</evidence>
<accession>A0A5A7NPJ9</accession>
<dbReference type="SUPFAM" id="SSF53448">
    <property type="entry name" value="Nucleotide-diphospho-sugar transferases"/>
    <property type="match status" value="1"/>
</dbReference>
<dbReference type="Pfam" id="PF22181">
    <property type="entry name" value="TarS_linker"/>
    <property type="match status" value="1"/>
</dbReference>
<evidence type="ECO:0000313" key="5">
    <source>
        <dbReference type="Proteomes" id="UP000325307"/>
    </source>
</evidence>
<feature type="compositionally biased region" description="Low complexity" evidence="1">
    <location>
        <begin position="361"/>
        <end position="387"/>
    </location>
</feature>
<feature type="domain" description="TarS/TarP linker" evidence="3">
    <location>
        <begin position="225"/>
        <end position="319"/>
    </location>
</feature>
<dbReference type="PANTHER" id="PTHR22916">
    <property type="entry name" value="GLYCOSYLTRANSFERASE"/>
    <property type="match status" value="1"/>
</dbReference>
<comment type="caution">
    <text evidence="4">The sequence shown here is derived from an EMBL/GenBank/DDBJ whole genome shotgun (WGS) entry which is preliminary data.</text>
</comment>